<dbReference type="VEuPathDB" id="PiroplasmaDB:BBOV_IV011030"/>
<dbReference type="InParanoid" id="A7ASD7"/>
<comment type="caution">
    <text evidence="2">The sequence shown here is derived from an EMBL/GenBank/DDBJ whole genome shotgun (WGS) entry which is preliminary data.</text>
</comment>
<evidence type="ECO:0000256" key="1">
    <source>
        <dbReference type="SAM" id="MobiDB-lite"/>
    </source>
</evidence>
<dbReference type="EMBL" id="AAXT01000002">
    <property type="protein sequence ID" value="EDO07456.1"/>
    <property type="molecule type" value="Genomic_DNA"/>
</dbReference>
<reference evidence="3" key="3">
    <citation type="journal article" date="2021" name="Int. J. Parasitol.">
        <title>Comparative analysis of gene expression between Babesia bovis blood stages and kinetes allowed by improved genome annotation.</title>
        <authorList>
            <person name="Ueti M.W."/>
            <person name="Johnson W.C."/>
            <person name="Kappmeyer L.S."/>
            <person name="Herndon D.R."/>
            <person name="Mousel M.R."/>
            <person name="Reif K.E."/>
            <person name="Taus N.S."/>
            <person name="Ifeonu O.O."/>
            <person name="Silva J.C."/>
            <person name="Suarez C.E."/>
            <person name="Brayton K.A."/>
        </authorList>
    </citation>
    <scope>NUCLEOTIDE SEQUENCE [LARGE SCALE GENOMIC DNA]</scope>
</reference>
<reference evidence="3" key="2">
    <citation type="journal article" date="2020" name="Data Brief">
        <title>Transcriptome dataset of Babesia bovis life stages within vertebrate and invertebrate hosts.</title>
        <authorList>
            <person name="Ueti M.W."/>
            <person name="Johnson W.C."/>
            <person name="Kappmeyer L.S."/>
            <person name="Herndon D.R."/>
            <person name="Mousel M.R."/>
            <person name="Reif K.E."/>
            <person name="Taus N.S."/>
            <person name="Ifeonu O.O."/>
            <person name="Silva J.C."/>
            <person name="Suarez C.E."/>
            <person name="Brayton K.A."/>
        </authorList>
    </citation>
    <scope>NUCLEOTIDE SEQUENCE [LARGE SCALE GENOMIC DNA]</scope>
</reference>
<keyword evidence="3" id="KW-1185">Reference proteome</keyword>
<feature type="compositionally biased region" description="Basic residues" evidence="1">
    <location>
        <begin position="519"/>
        <end position="537"/>
    </location>
</feature>
<evidence type="ECO:0008006" key="4">
    <source>
        <dbReference type="Google" id="ProtNLM"/>
    </source>
</evidence>
<proteinExistence type="predicted"/>
<evidence type="ECO:0000313" key="3">
    <source>
        <dbReference type="Proteomes" id="UP000002173"/>
    </source>
</evidence>
<dbReference type="InterPro" id="IPR036322">
    <property type="entry name" value="WD40_repeat_dom_sf"/>
</dbReference>
<dbReference type="SUPFAM" id="SSF50978">
    <property type="entry name" value="WD40 repeat-like"/>
    <property type="match status" value="1"/>
</dbReference>
<name>A7ASD7_BABBO</name>
<dbReference type="Proteomes" id="UP000002173">
    <property type="component" value="Unassembled WGS sequence"/>
</dbReference>
<dbReference type="eggNOG" id="ENOG502TN55">
    <property type="taxonomic scope" value="Eukaryota"/>
</dbReference>
<protein>
    <recommendedName>
        <fullName evidence="4">F-box domain-containing protein</fullName>
    </recommendedName>
</protein>
<evidence type="ECO:0000313" key="2">
    <source>
        <dbReference type="EMBL" id="EDO07456.1"/>
    </source>
</evidence>
<dbReference type="KEGG" id="bbo:BBOV_IV011030"/>
<accession>A7ASD7</accession>
<dbReference type="GeneID" id="5479258"/>
<sequence>MELRSIELLATSSGALALFTVTSYLDFNDFLCLSGISHRMRDVLLSHYPIWRYYYEIRVGDYTKSLGLPHQSGYIHNGNGHPFSSSHSTPIATDSAESFPYITSQLSNYKCDTICIKRNVVSTDWFRNLVVLARFAGIVLQASAAYKNPFLELAVKSSAAVKMISLHNESIRTLVSTGSLVLAAPDIYSGNDAPFTIVNKTTLCYYDCQHKYNNLKITLPQLDETRIHVLFAKWMRSIDCTQCKKLDYCDDIRYVEDNTNPRLMLIYRIGKNDTAASVYEYGADGFSKRPVLTRKVPDTSSEISCVDSVRCSFCEQYTIYLGYSNGNVCEIYPDNVNNLNVADEGIVSLMQWTSNNQRILAAWLSNGNVEIFRYSNCWEPTISIRGVSILTVNPTTSVIGYCNSGRCKVMFRTLHSPDVEIGVSRPPSSIICLYRKSLWAIVIRNYLKLVEVCATTSGVAVRHVRALNGHGSDITGCHSDGWHRLLSIDTSHILIMWDFVQGVKLMSIPLLRQDPPVKVPHHKQEKSHSIKAHKKPSVNRQVSYPSIYNAKKNFNVPPQKAMLASDDSESDDFVDSVGSMSLRNTRPSDCKYHIHALPHAICIFYYHTTSLHLVSFK</sequence>
<dbReference type="AlphaFoldDB" id="A7ASD7"/>
<reference evidence="2 3" key="1">
    <citation type="journal article" date="2007" name="PLoS Pathog.">
        <title>Genome sequence of Babesia bovis and comparative analysis of apicomplexan hemoprotozoa.</title>
        <authorList>
            <person name="Brayton K.A."/>
            <person name="Lau A.O.T."/>
            <person name="Herndon D.R."/>
            <person name="Hannick L."/>
            <person name="Kappmeyer L.S."/>
            <person name="Berens S.J."/>
            <person name="Bidwell S.L."/>
            <person name="Brown W.C."/>
            <person name="Crabtree J."/>
            <person name="Fadrosh D."/>
            <person name="Feldblum T."/>
            <person name="Forberger H.A."/>
            <person name="Haas B.J."/>
            <person name="Howell J.M."/>
            <person name="Khouri H."/>
            <person name="Koo H."/>
            <person name="Mann D.J."/>
            <person name="Norimine J."/>
            <person name="Paulsen I.T."/>
            <person name="Radune D."/>
            <person name="Ren Q."/>
            <person name="Smith R.K. Jr."/>
            <person name="Suarez C.E."/>
            <person name="White O."/>
            <person name="Wortman J.R."/>
            <person name="Knowles D.P. Jr."/>
            <person name="McElwain T.F."/>
            <person name="Nene V.M."/>
        </authorList>
    </citation>
    <scope>NUCLEOTIDE SEQUENCE [LARGE SCALE GENOMIC DNA]</scope>
    <source>
        <strain evidence="2">T2Bo</strain>
    </source>
</reference>
<dbReference type="RefSeq" id="XP_001611024.1">
    <property type="nucleotide sequence ID" value="XM_001610974.1"/>
</dbReference>
<organism evidence="2 3">
    <name type="scientific">Babesia bovis</name>
    <dbReference type="NCBI Taxonomy" id="5865"/>
    <lineage>
        <taxon>Eukaryota</taxon>
        <taxon>Sar</taxon>
        <taxon>Alveolata</taxon>
        <taxon>Apicomplexa</taxon>
        <taxon>Aconoidasida</taxon>
        <taxon>Piroplasmida</taxon>
        <taxon>Babesiidae</taxon>
        <taxon>Babesia</taxon>
    </lineage>
</organism>
<gene>
    <name evidence="2" type="ORF">BBOV_IV011030</name>
</gene>
<feature type="region of interest" description="Disordered" evidence="1">
    <location>
        <begin position="517"/>
        <end position="537"/>
    </location>
</feature>
<dbReference type="OMA" id="ARKVEIM"/>